<feature type="transmembrane region" description="Helical" evidence="6">
    <location>
        <begin position="156"/>
        <end position="176"/>
    </location>
</feature>
<feature type="transmembrane region" description="Helical" evidence="6">
    <location>
        <begin position="383"/>
        <end position="405"/>
    </location>
</feature>
<dbReference type="InterPro" id="IPR002293">
    <property type="entry name" value="AA/rel_permease1"/>
</dbReference>
<keyword evidence="4 6" id="KW-1133">Transmembrane helix</keyword>
<evidence type="ECO:0000256" key="4">
    <source>
        <dbReference type="ARBA" id="ARBA00022989"/>
    </source>
</evidence>
<dbReference type="InterPro" id="IPR050367">
    <property type="entry name" value="APC_superfamily"/>
</dbReference>
<dbReference type="RefSeq" id="WP_083478456.1">
    <property type="nucleotide sequence ID" value="NZ_CP018180.1"/>
</dbReference>
<feature type="transmembrane region" description="Helical" evidence="6">
    <location>
        <begin position="125"/>
        <end position="144"/>
    </location>
</feature>
<evidence type="ECO:0000256" key="1">
    <source>
        <dbReference type="ARBA" id="ARBA00004651"/>
    </source>
</evidence>
<dbReference type="GeneID" id="78522997"/>
<keyword evidence="3 6" id="KW-0812">Transmembrane</keyword>
<dbReference type="Pfam" id="PF13520">
    <property type="entry name" value="AA_permease_2"/>
    <property type="match status" value="1"/>
</dbReference>
<feature type="transmembrane region" description="Helical" evidence="6">
    <location>
        <begin position="39"/>
        <end position="64"/>
    </location>
</feature>
<keyword evidence="2" id="KW-1003">Cell membrane</keyword>
<dbReference type="AlphaFoldDB" id="A0A3Q8CZZ0"/>
<dbReference type="GO" id="GO:0022857">
    <property type="term" value="F:transmembrane transporter activity"/>
    <property type="evidence" value="ECO:0007669"/>
    <property type="project" value="InterPro"/>
</dbReference>
<accession>A0A3Q8CZZ0</accession>
<evidence type="ECO:0000256" key="2">
    <source>
        <dbReference type="ARBA" id="ARBA00022475"/>
    </source>
</evidence>
<feature type="transmembrane region" description="Helical" evidence="6">
    <location>
        <begin position="278"/>
        <end position="299"/>
    </location>
</feature>
<keyword evidence="8" id="KW-1185">Reference proteome</keyword>
<dbReference type="KEGG" id="lng:BSQ50_10090"/>
<gene>
    <name evidence="7" type="ORF">BSQ50_10090</name>
</gene>
<sequence length="439" mass="46424">MEKVTQVTKEKLGFASIVLLGINGIIGSGIFLLPNVAAAAMGTAGIFVLLLDALLVICLALCFAQAATHFDQDGGPYLYAKAAFGDFVGFEVGFVTWAIRIIAEATMAVAFQTLLAGVWPAVKSGFPAMLTTTVLIVGLAFMNIAGVRVSKYVNNVVTVAKLVPLVLLVAVGIFFIKGDNFTPLFPDGHYTPGSLGTAAVTMFYAFSGFEGLVVAAGDMRQAKRNLPKAVALVMVLVAAFYILIQVVCTGILGSDALAKTSTPIQSAFAHFAGGFGNALVQAGSLVSVGGILVASSYVTPRSGVALAENKMMPAALAKRNRHNAPWVSILVSMVLGLLISWSGTFTYLAQISVISRFVQYIPTVIAVLIFAKKYGKNSKGFNLPLGPVIPVAALIISGWLLWNAWLADTNHLQFITGFGALLVAVPFYFLTKHYSVKED</sequence>
<feature type="transmembrane region" description="Helical" evidence="6">
    <location>
        <begin position="97"/>
        <end position="119"/>
    </location>
</feature>
<feature type="transmembrane region" description="Helical" evidence="6">
    <location>
        <begin position="229"/>
        <end position="252"/>
    </location>
</feature>
<dbReference type="PANTHER" id="PTHR42770:SF18">
    <property type="entry name" value="ARGININE_AGMATINE ANTIPORTER"/>
    <property type="match status" value="1"/>
</dbReference>
<name>A0A3Q8CZZ0_9LACO</name>
<feature type="transmembrane region" description="Helical" evidence="6">
    <location>
        <begin position="196"/>
        <end position="217"/>
    </location>
</feature>
<feature type="transmembrane region" description="Helical" evidence="6">
    <location>
        <begin position="320"/>
        <end position="341"/>
    </location>
</feature>
<feature type="transmembrane region" description="Helical" evidence="6">
    <location>
        <begin position="347"/>
        <end position="371"/>
    </location>
</feature>
<dbReference type="PANTHER" id="PTHR42770">
    <property type="entry name" value="AMINO ACID TRANSPORTER-RELATED"/>
    <property type="match status" value="1"/>
</dbReference>
<evidence type="ECO:0000313" key="8">
    <source>
        <dbReference type="Proteomes" id="UP000324497"/>
    </source>
</evidence>
<evidence type="ECO:0000256" key="5">
    <source>
        <dbReference type="ARBA" id="ARBA00023136"/>
    </source>
</evidence>
<evidence type="ECO:0000256" key="3">
    <source>
        <dbReference type="ARBA" id="ARBA00022692"/>
    </source>
</evidence>
<feature type="transmembrane region" description="Helical" evidence="6">
    <location>
        <begin position="411"/>
        <end position="430"/>
    </location>
</feature>
<evidence type="ECO:0000313" key="7">
    <source>
        <dbReference type="EMBL" id="AUJ32854.1"/>
    </source>
</evidence>
<comment type="subcellular location">
    <subcellularLocation>
        <location evidence="1">Cell membrane</location>
        <topology evidence="1">Multi-pass membrane protein</topology>
    </subcellularLocation>
</comment>
<protein>
    <submittedName>
        <fullName evidence="7">Amino acid permease</fullName>
    </submittedName>
</protein>
<dbReference type="GO" id="GO:0005886">
    <property type="term" value="C:plasma membrane"/>
    <property type="evidence" value="ECO:0007669"/>
    <property type="project" value="UniProtKB-SubCell"/>
</dbReference>
<feature type="transmembrane region" description="Helical" evidence="6">
    <location>
        <begin position="12"/>
        <end position="33"/>
    </location>
</feature>
<evidence type="ECO:0000256" key="6">
    <source>
        <dbReference type="SAM" id="Phobius"/>
    </source>
</evidence>
<dbReference type="EMBL" id="CP018180">
    <property type="protein sequence ID" value="AUJ32854.1"/>
    <property type="molecule type" value="Genomic_DNA"/>
</dbReference>
<dbReference type="Proteomes" id="UP000324497">
    <property type="component" value="Chromosome"/>
</dbReference>
<dbReference type="PIRSF" id="PIRSF006060">
    <property type="entry name" value="AA_transporter"/>
    <property type="match status" value="1"/>
</dbReference>
<proteinExistence type="predicted"/>
<dbReference type="Gene3D" id="1.20.1740.10">
    <property type="entry name" value="Amino acid/polyamine transporter I"/>
    <property type="match status" value="1"/>
</dbReference>
<organism evidence="7 8">
    <name type="scientific">Liquorilactobacillus nagelii</name>
    <dbReference type="NCBI Taxonomy" id="82688"/>
    <lineage>
        <taxon>Bacteria</taxon>
        <taxon>Bacillati</taxon>
        <taxon>Bacillota</taxon>
        <taxon>Bacilli</taxon>
        <taxon>Lactobacillales</taxon>
        <taxon>Lactobacillaceae</taxon>
        <taxon>Liquorilactobacillus</taxon>
    </lineage>
</organism>
<reference evidence="7 8" key="1">
    <citation type="submission" date="2016-11" db="EMBL/GenBank/DDBJ databases">
        <title>Interaction between Lactobacillus species and yeast in water kefir.</title>
        <authorList>
            <person name="Behr J."/>
            <person name="Xu D."/>
            <person name="Vogel R.F."/>
        </authorList>
    </citation>
    <scope>NUCLEOTIDE SEQUENCE [LARGE SCALE GENOMIC DNA]</scope>
    <source>
        <strain evidence="7 8">TMW 1.1827</strain>
    </source>
</reference>
<keyword evidence="5 6" id="KW-0472">Membrane</keyword>